<gene>
    <name evidence="2" type="ORF">PECUL_23A052659</name>
</gene>
<name>A0AAD1T039_PELCU</name>
<evidence type="ECO:0000313" key="2">
    <source>
        <dbReference type="EMBL" id="CAH2315826.1"/>
    </source>
</evidence>
<evidence type="ECO:0000256" key="1">
    <source>
        <dbReference type="SAM" id="MobiDB-lite"/>
    </source>
</evidence>
<dbReference type="EMBL" id="OW240920">
    <property type="protein sequence ID" value="CAH2315826.1"/>
    <property type="molecule type" value="Genomic_DNA"/>
</dbReference>
<evidence type="ECO:0000313" key="3">
    <source>
        <dbReference type="Proteomes" id="UP001295444"/>
    </source>
</evidence>
<feature type="compositionally biased region" description="Basic and acidic residues" evidence="1">
    <location>
        <begin position="135"/>
        <end position="163"/>
    </location>
</feature>
<feature type="compositionally biased region" description="Polar residues" evidence="1">
    <location>
        <begin position="125"/>
        <end position="134"/>
    </location>
</feature>
<reference evidence="2" key="1">
    <citation type="submission" date="2022-03" db="EMBL/GenBank/DDBJ databases">
        <authorList>
            <person name="Alioto T."/>
            <person name="Alioto T."/>
            <person name="Gomez Garrido J."/>
        </authorList>
    </citation>
    <scope>NUCLEOTIDE SEQUENCE</scope>
</reference>
<feature type="compositionally biased region" description="Basic and acidic residues" evidence="1">
    <location>
        <begin position="35"/>
        <end position="46"/>
    </location>
</feature>
<feature type="compositionally biased region" description="Polar residues" evidence="1">
    <location>
        <begin position="60"/>
        <end position="81"/>
    </location>
</feature>
<protein>
    <submittedName>
        <fullName evidence="2">Uncharacterized protein</fullName>
    </submittedName>
</protein>
<keyword evidence="3" id="KW-1185">Reference proteome</keyword>
<accession>A0AAD1T039</accession>
<feature type="region of interest" description="Disordered" evidence="1">
    <location>
        <begin position="1"/>
        <end position="163"/>
    </location>
</feature>
<organism evidence="2 3">
    <name type="scientific">Pelobates cultripes</name>
    <name type="common">Western spadefoot toad</name>
    <dbReference type="NCBI Taxonomy" id="61616"/>
    <lineage>
        <taxon>Eukaryota</taxon>
        <taxon>Metazoa</taxon>
        <taxon>Chordata</taxon>
        <taxon>Craniata</taxon>
        <taxon>Vertebrata</taxon>
        <taxon>Euteleostomi</taxon>
        <taxon>Amphibia</taxon>
        <taxon>Batrachia</taxon>
        <taxon>Anura</taxon>
        <taxon>Pelobatoidea</taxon>
        <taxon>Pelobatidae</taxon>
        <taxon>Pelobates</taxon>
    </lineage>
</organism>
<sequence length="163" mass="18232">MQAVIQRQLRRSSQQENAGESADTDRPQETITASTDRERFTTDRQENGAAKNALQRIDTGPTTSSAQQTRAFWQGPRTSCMSPHKHIQHHAAPASLTHRRARQLLRQHNPMTDAKQGSHKETEKSTPQTANRSGAQERTKKNEKEKNGGGMADHAREADGDRK</sequence>
<dbReference type="AlphaFoldDB" id="A0AAD1T039"/>
<proteinExistence type="predicted"/>
<dbReference type="Proteomes" id="UP001295444">
    <property type="component" value="Chromosome 09"/>
</dbReference>